<evidence type="ECO:0000259" key="8">
    <source>
        <dbReference type="PROSITE" id="PS51144"/>
    </source>
</evidence>
<sequence length="257" mass="26906">MKKSNLFKSAALPVVAILALSACKQADAPAGEGNRVSAESEAAPEKAAWGYGEADGPAKWGDLSADYATCKTGKEQSPIDLPAATAAKTIDVATNYAPTEAEVLNNGHAIEAKFGEGFTLTSGDKTYKLLQFHFHTPSENTIQGKASPADVHFVHADDAGNLAVLGIMINEGAANPQFQAVLDSVGKKTPLDIKAMLPASMTAYNFKGSLTTPPCSEGVNWHVLTTPITASKEQIAALNKLTGSNARPVQPMNDRAI</sequence>
<gene>
    <name evidence="9" type="ORF">ACFOWX_09395</name>
</gene>
<accession>A0ABV8RIP9</accession>
<evidence type="ECO:0000313" key="10">
    <source>
        <dbReference type="Proteomes" id="UP001595887"/>
    </source>
</evidence>
<dbReference type="SUPFAM" id="SSF51069">
    <property type="entry name" value="Carbonic anhydrase"/>
    <property type="match status" value="1"/>
</dbReference>
<feature type="chain" id="PRO_5047224814" description="carbonic anhydrase" evidence="7">
    <location>
        <begin position="27"/>
        <end position="257"/>
    </location>
</feature>
<organism evidence="9 10">
    <name type="scientific">Sphingorhabdus arenilitoris</name>
    <dbReference type="NCBI Taxonomy" id="1490041"/>
    <lineage>
        <taxon>Bacteria</taxon>
        <taxon>Pseudomonadati</taxon>
        <taxon>Pseudomonadota</taxon>
        <taxon>Alphaproteobacteria</taxon>
        <taxon>Sphingomonadales</taxon>
        <taxon>Sphingomonadaceae</taxon>
        <taxon>Sphingorhabdus</taxon>
    </lineage>
</organism>
<dbReference type="PANTHER" id="PTHR18952">
    <property type="entry name" value="CARBONIC ANHYDRASE"/>
    <property type="match status" value="1"/>
</dbReference>
<comment type="caution">
    <text evidence="9">The sequence shown here is derived from an EMBL/GenBank/DDBJ whole genome shotgun (WGS) entry which is preliminary data.</text>
</comment>
<dbReference type="InterPro" id="IPR023561">
    <property type="entry name" value="Carbonic_anhydrase_a-class"/>
</dbReference>
<evidence type="ECO:0000256" key="4">
    <source>
        <dbReference type="ARBA" id="ARBA00022833"/>
    </source>
</evidence>
<dbReference type="SMART" id="SM01057">
    <property type="entry name" value="Carb_anhydrase"/>
    <property type="match status" value="1"/>
</dbReference>
<proteinExistence type="inferred from homology"/>
<keyword evidence="7" id="KW-0732">Signal</keyword>
<dbReference type="RefSeq" id="WP_381423472.1">
    <property type="nucleotide sequence ID" value="NZ_JBHSDH010000013.1"/>
</dbReference>
<keyword evidence="10" id="KW-1185">Reference proteome</keyword>
<dbReference type="Proteomes" id="UP001595887">
    <property type="component" value="Unassembled WGS sequence"/>
</dbReference>
<dbReference type="EMBL" id="JBHSDH010000013">
    <property type="protein sequence ID" value="MFC4292624.1"/>
    <property type="molecule type" value="Genomic_DNA"/>
</dbReference>
<dbReference type="InterPro" id="IPR001148">
    <property type="entry name" value="CA_dom"/>
</dbReference>
<evidence type="ECO:0000256" key="5">
    <source>
        <dbReference type="ARBA" id="ARBA00023239"/>
    </source>
</evidence>
<feature type="signal peptide" evidence="7">
    <location>
        <begin position="1"/>
        <end position="26"/>
    </location>
</feature>
<dbReference type="InterPro" id="IPR036398">
    <property type="entry name" value="CA_dom_sf"/>
</dbReference>
<keyword evidence="3" id="KW-0479">Metal-binding</keyword>
<dbReference type="Pfam" id="PF00194">
    <property type="entry name" value="Carb_anhydrase"/>
    <property type="match status" value="1"/>
</dbReference>
<evidence type="ECO:0000313" key="9">
    <source>
        <dbReference type="EMBL" id="MFC4292624.1"/>
    </source>
</evidence>
<name>A0ABV8RIP9_9SPHN</name>
<keyword evidence="4" id="KW-0862">Zinc</keyword>
<dbReference type="EC" id="4.2.1.1" evidence="2"/>
<dbReference type="CDD" id="cd03124">
    <property type="entry name" value="alpha_CA_prokaryotic_like"/>
    <property type="match status" value="1"/>
</dbReference>
<dbReference type="PROSITE" id="PS51257">
    <property type="entry name" value="PROKAR_LIPOPROTEIN"/>
    <property type="match status" value="1"/>
</dbReference>
<dbReference type="PROSITE" id="PS51144">
    <property type="entry name" value="ALPHA_CA_2"/>
    <property type="match status" value="1"/>
</dbReference>
<comment type="similarity">
    <text evidence="1">Belongs to the alpha-carbonic anhydrase family.</text>
</comment>
<evidence type="ECO:0000256" key="2">
    <source>
        <dbReference type="ARBA" id="ARBA00012925"/>
    </source>
</evidence>
<dbReference type="InterPro" id="IPR041891">
    <property type="entry name" value="Alpha_CA_prokaryot-like"/>
</dbReference>
<reference evidence="10" key="1">
    <citation type="journal article" date="2019" name="Int. J. Syst. Evol. Microbiol.">
        <title>The Global Catalogue of Microorganisms (GCM) 10K type strain sequencing project: providing services to taxonomists for standard genome sequencing and annotation.</title>
        <authorList>
            <consortium name="The Broad Institute Genomics Platform"/>
            <consortium name="The Broad Institute Genome Sequencing Center for Infectious Disease"/>
            <person name="Wu L."/>
            <person name="Ma J."/>
        </authorList>
    </citation>
    <scope>NUCLEOTIDE SEQUENCE [LARGE SCALE GENOMIC DNA]</scope>
    <source>
        <strain evidence="10">CECT 8531</strain>
    </source>
</reference>
<keyword evidence="5" id="KW-0456">Lyase</keyword>
<protein>
    <recommendedName>
        <fullName evidence="2">carbonic anhydrase</fullName>
        <ecNumber evidence="2">4.2.1.1</ecNumber>
    </recommendedName>
</protein>
<evidence type="ECO:0000256" key="7">
    <source>
        <dbReference type="SAM" id="SignalP"/>
    </source>
</evidence>
<evidence type="ECO:0000256" key="6">
    <source>
        <dbReference type="ARBA" id="ARBA00048348"/>
    </source>
</evidence>
<evidence type="ECO:0000256" key="3">
    <source>
        <dbReference type="ARBA" id="ARBA00022723"/>
    </source>
</evidence>
<feature type="domain" description="Alpha-carbonic anhydrase" evidence="8">
    <location>
        <begin position="47"/>
        <end position="257"/>
    </location>
</feature>
<evidence type="ECO:0000256" key="1">
    <source>
        <dbReference type="ARBA" id="ARBA00010718"/>
    </source>
</evidence>
<dbReference type="PANTHER" id="PTHR18952:SF265">
    <property type="entry name" value="CARBONIC ANHYDRASE"/>
    <property type="match status" value="1"/>
</dbReference>
<dbReference type="Gene3D" id="3.10.200.10">
    <property type="entry name" value="Alpha carbonic anhydrase"/>
    <property type="match status" value="1"/>
</dbReference>
<comment type="catalytic activity">
    <reaction evidence="6">
        <text>hydrogencarbonate + H(+) = CO2 + H2O</text>
        <dbReference type="Rhea" id="RHEA:10748"/>
        <dbReference type="ChEBI" id="CHEBI:15377"/>
        <dbReference type="ChEBI" id="CHEBI:15378"/>
        <dbReference type="ChEBI" id="CHEBI:16526"/>
        <dbReference type="ChEBI" id="CHEBI:17544"/>
        <dbReference type="EC" id="4.2.1.1"/>
    </reaction>
</comment>